<dbReference type="GO" id="GO:0000976">
    <property type="term" value="F:transcription cis-regulatory region binding"/>
    <property type="evidence" value="ECO:0000318"/>
    <property type="project" value="GO_Central"/>
</dbReference>
<dbReference type="EMBL" id="CM002922">
    <property type="protein sequence ID" value="KGN64486.1"/>
    <property type="molecule type" value="Genomic_DNA"/>
</dbReference>
<feature type="region of interest" description="Disordered" evidence="1">
    <location>
        <begin position="1"/>
        <end position="134"/>
    </location>
</feature>
<dbReference type="InterPro" id="IPR002110">
    <property type="entry name" value="Ankyrin_rpt"/>
</dbReference>
<dbReference type="GO" id="GO:0005634">
    <property type="term" value="C:nucleus"/>
    <property type="evidence" value="ECO:0000318"/>
    <property type="project" value="GO_Central"/>
</dbReference>
<dbReference type="GO" id="GO:0045944">
    <property type="term" value="P:positive regulation of transcription by RNA polymerase II"/>
    <property type="evidence" value="ECO:0000318"/>
    <property type="project" value="GO_Central"/>
</dbReference>
<reference evidence="2 3" key="2">
    <citation type="journal article" date="2009" name="PLoS ONE">
        <title>An integrated genetic and cytogenetic map of the cucumber genome.</title>
        <authorList>
            <person name="Ren Y."/>
            <person name="Zhang Z."/>
            <person name="Liu J."/>
            <person name="Staub J.E."/>
            <person name="Han Y."/>
            <person name="Cheng Z."/>
            <person name="Li X."/>
            <person name="Lu J."/>
            <person name="Miao H."/>
            <person name="Kang H."/>
            <person name="Xie B."/>
            <person name="Gu X."/>
            <person name="Wang X."/>
            <person name="Du Y."/>
            <person name="Jin W."/>
            <person name="Huang S."/>
        </authorList>
    </citation>
    <scope>NUCLEOTIDE SEQUENCE [LARGE SCALE GENOMIC DNA]</scope>
    <source>
        <strain evidence="3">cv. 9930</strain>
    </source>
</reference>
<dbReference type="PANTHER" id="PTHR24121">
    <property type="entry name" value="NO MECHANORECEPTOR POTENTIAL C, ISOFORM D-RELATED"/>
    <property type="match status" value="1"/>
</dbReference>
<dbReference type="SUPFAM" id="SSF48403">
    <property type="entry name" value="Ankyrin repeat"/>
    <property type="match status" value="1"/>
</dbReference>
<dbReference type="SMART" id="SM00248">
    <property type="entry name" value="ANK"/>
    <property type="match status" value="2"/>
</dbReference>
<keyword evidence="3" id="KW-1185">Reference proteome</keyword>
<feature type="compositionally biased region" description="Polar residues" evidence="1">
    <location>
        <begin position="84"/>
        <end position="105"/>
    </location>
</feature>
<dbReference type="eggNOG" id="KOG0504">
    <property type="taxonomic scope" value="Eukaryota"/>
</dbReference>
<reference evidence="2 3" key="1">
    <citation type="journal article" date="2009" name="Nat. Genet.">
        <title>The genome of the cucumber, Cucumis sativus L.</title>
        <authorList>
            <person name="Huang S."/>
            <person name="Li R."/>
            <person name="Zhang Z."/>
            <person name="Li L."/>
            <person name="Gu X."/>
            <person name="Fan W."/>
            <person name="Lucas W.J."/>
            <person name="Wang X."/>
            <person name="Xie B."/>
            <person name="Ni P."/>
            <person name="Ren Y."/>
            <person name="Zhu H."/>
            <person name="Li J."/>
            <person name="Lin K."/>
            <person name="Jin W."/>
            <person name="Fei Z."/>
            <person name="Li G."/>
            <person name="Staub J."/>
            <person name="Kilian A."/>
            <person name="van der Vossen E.A."/>
            <person name="Wu Y."/>
            <person name="Guo J."/>
            <person name="He J."/>
            <person name="Jia Z."/>
            <person name="Ren Y."/>
            <person name="Tian G."/>
            <person name="Lu Y."/>
            <person name="Ruan J."/>
            <person name="Qian W."/>
            <person name="Wang M."/>
            <person name="Huang Q."/>
            <person name="Li B."/>
            <person name="Xuan Z."/>
            <person name="Cao J."/>
            <person name="Asan"/>
            <person name="Wu Z."/>
            <person name="Zhang J."/>
            <person name="Cai Q."/>
            <person name="Bai Y."/>
            <person name="Zhao B."/>
            <person name="Han Y."/>
            <person name="Li Y."/>
            <person name="Li X."/>
            <person name="Wang S."/>
            <person name="Shi Q."/>
            <person name="Liu S."/>
            <person name="Cho W.K."/>
            <person name="Kim J.Y."/>
            <person name="Xu Y."/>
            <person name="Heller-Uszynska K."/>
            <person name="Miao H."/>
            <person name="Cheng Z."/>
            <person name="Zhang S."/>
            <person name="Wu J."/>
            <person name="Yang Y."/>
            <person name="Kang H."/>
            <person name="Li M."/>
            <person name="Liang H."/>
            <person name="Ren X."/>
            <person name="Shi Z."/>
            <person name="Wen M."/>
            <person name="Jian M."/>
            <person name="Yang H."/>
            <person name="Zhang G."/>
            <person name="Yang Z."/>
            <person name="Chen R."/>
            <person name="Liu S."/>
            <person name="Li J."/>
            <person name="Ma L."/>
            <person name="Liu H."/>
            <person name="Zhou Y."/>
            <person name="Zhao J."/>
            <person name="Fang X."/>
            <person name="Li G."/>
            <person name="Fang L."/>
            <person name="Li Y."/>
            <person name="Liu D."/>
            <person name="Zheng H."/>
            <person name="Zhang Y."/>
            <person name="Qin N."/>
            <person name="Li Z."/>
            <person name="Yang G."/>
            <person name="Yang S."/>
            <person name="Bolund L."/>
            <person name="Kristiansen K."/>
            <person name="Zheng H."/>
            <person name="Li S."/>
            <person name="Zhang X."/>
            <person name="Yang H."/>
            <person name="Wang J."/>
            <person name="Sun R."/>
            <person name="Zhang B."/>
            <person name="Jiang S."/>
            <person name="Wang J."/>
            <person name="Du Y."/>
            <person name="Li S."/>
        </authorList>
    </citation>
    <scope>NUCLEOTIDE SEQUENCE [LARGE SCALE GENOMIC DNA]</scope>
    <source>
        <strain evidence="3">cv. 9930</strain>
    </source>
</reference>
<reference evidence="2 3" key="3">
    <citation type="journal article" date="2010" name="BMC Genomics">
        <title>Transcriptome sequencing and comparative analysis of cucumber flowers with different sex types.</title>
        <authorList>
            <person name="Guo S."/>
            <person name="Zheng Y."/>
            <person name="Joung J.G."/>
            <person name="Liu S."/>
            <person name="Zhang Z."/>
            <person name="Crasta O.R."/>
            <person name="Sobral B.W."/>
            <person name="Xu Y."/>
            <person name="Huang S."/>
            <person name="Fei Z."/>
        </authorList>
    </citation>
    <scope>NUCLEOTIDE SEQUENCE [LARGE SCALE GENOMIC DNA]</scope>
    <source>
        <strain evidence="3">cv. 9930</strain>
    </source>
</reference>
<feature type="compositionally biased region" description="Basic and acidic residues" evidence="1">
    <location>
        <begin position="106"/>
        <end position="121"/>
    </location>
</feature>
<dbReference type="Gramene" id="KGN64486">
    <property type="protein sequence ID" value="KGN64486"/>
    <property type="gene ID" value="Csa_1G059180"/>
</dbReference>
<evidence type="ECO:0000313" key="3">
    <source>
        <dbReference type="Proteomes" id="UP000029981"/>
    </source>
</evidence>
<feature type="compositionally biased region" description="Acidic residues" evidence="1">
    <location>
        <begin position="54"/>
        <end position="80"/>
    </location>
</feature>
<dbReference type="PANTHER" id="PTHR24121:SF18">
    <property type="match status" value="1"/>
</dbReference>
<evidence type="ECO:0000256" key="1">
    <source>
        <dbReference type="SAM" id="MobiDB-lite"/>
    </source>
</evidence>
<dbReference type="AlphaFoldDB" id="A0A0A0LWY1"/>
<sequence>MESSVQTSHSKDNDISSESNGEEELTTLPTAQRSNAPPADDQFVVNIRAGVGDAEGDVEGDAEGDGEGEDGEEQENENEEQERNNNAMPRSSMEGNRSYTGAPTQDRTDNTTDPRSNHGVEPEPNPNPDPAAENQSSILFNSTKKKGMLPVQVVLYQAAIKGDWKTAKSIFDVDSSAITMKITGGVDTPLHIAAAAKHISFVEKLVEKYSLSDLAIKNKNGDTALAFAAASGVVRIAEVMVDKNEKLPNICNANTKFPVLMAVAYKRKEMASFLLSKTNFQKIEAFEQIELLISAISSDYYDIALDILTKKPELAKARIGLKDSDGNWRTQKVKRLCMYYLKSQM</sequence>
<dbReference type="Proteomes" id="UP000029981">
    <property type="component" value="Chromosome 1"/>
</dbReference>
<dbReference type="Pfam" id="PF12796">
    <property type="entry name" value="Ank_2"/>
    <property type="match status" value="1"/>
</dbReference>
<dbReference type="STRING" id="3659.A0A0A0LWY1"/>
<reference evidence="2 3" key="4">
    <citation type="journal article" date="2011" name="BMC Genomics">
        <title>RNA-Seq improves annotation of protein-coding genes in the cucumber genome.</title>
        <authorList>
            <person name="Li Z."/>
            <person name="Zhang Z."/>
            <person name="Yan P."/>
            <person name="Huang S."/>
            <person name="Fei Z."/>
            <person name="Lin K."/>
        </authorList>
    </citation>
    <scope>NUCLEOTIDE SEQUENCE [LARGE SCALE GENOMIC DNA]</scope>
    <source>
        <strain evidence="3">cv. 9930</strain>
    </source>
</reference>
<evidence type="ECO:0000313" key="2">
    <source>
        <dbReference type="EMBL" id="KGN64486.1"/>
    </source>
</evidence>
<name>A0A0A0LWY1_CUCSA</name>
<proteinExistence type="predicted"/>
<organism evidence="2 3">
    <name type="scientific">Cucumis sativus</name>
    <name type="common">Cucumber</name>
    <dbReference type="NCBI Taxonomy" id="3659"/>
    <lineage>
        <taxon>Eukaryota</taxon>
        <taxon>Viridiplantae</taxon>
        <taxon>Streptophyta</taxon>
        <taxon>Embryophyta</taxon>
        <taxon>Tracheophyta</taxon>
        <taxon>Spermatophyta</taxon>
        <taxon>Magnoliopsida</taxon>
        <taxon>eudicotyledons</taxon>
        <taxon>Gunneridae</taxon>
        <taxon>Pentapetalae</taxon>
        <taxon>rosids</taxon>
        <taxon>fabids</taxon>
        <taxon>Cucurbitales</taxon>
        <taxon>Cucurbitaceae</taxon>
        <taxon>Benincaseae</taxon>
        <taxon>Cucumis</taxon>
    </lineage>
</organism>
<accession>A0A0A0LWY1</accession>
<protein>
    <submittedName>
        <fullName evidence="2">Uncharacterized protein</fullName>
    </submittedName>
</protein>
<dbReference type="Gene3D" id="1.25.40.20">
    <property type="entry name" value="Ankyrin repeat-containing domain"/>
    <property type="match status" value="1"/>
</dbReference>
<gene>
    <name evidence="2" type="ORF">Csa_1G059180</name>
</gene>
<dbReference type="InterPro" id="IPR036770">
    <property type="entry name" value="Ankyrin_rpt-contain_sf"/>
</dbReference>